<keyword evidence="2" id="KW-1185">Reference proteome</keyword>
<dbReference type="Proteomes" id="UP000030645">
    <property type="component" value="Unassembled WGS sequence"/>
</dbReference>
<name>W9S020_9ROSA</name>
<dbReference type="AlphaFoldDB" id="W9S020"/>
<reference evidence="2" key="1">
    <citation type="submission" date="2013-01" db="EMBL/GenBank/DDBJ databases">
        <title>Draft Genome Sequence of a Mulberry Tree, Morus notabilis C.K. Schneid.</title>
        <authorList>
            <person name="He N."/>
            <person name="Zhao S."/>
        </authorList>
    </citation>
    <scope>NUCLEOTIDE SEQUENCE</scope>
</reference>
<accession>W9S020</accession>
<dbReference type="EMBL" id="KE345896">
    <property type="protein sequence ID" value="EXC19882.1"/>
    <property type="molecule type" value="Genomic_DNA"/>
</dbReference>
<organism evidence="1 2">
    <name type="scientific">Morus notabilis</name>
    <dbReference type="NCBI Taxonomy" id="981085"/>
    <lineage>
        <taxon>Eukaryota</taxon>
        <taxon>Viridiplantae</taxon>
        <taxon>Streptophyta</taxon>
        <taxon>Embryophyta</taxon>
        <taxon>Tracheophyta</taxon>
        <taxon>Spermatophyta</taxon>
        <taxon>Magnoliopsida</taxon>
        <taxon>eudicotyledons</taxon>
        <taxon>Gunneridae</taxon>
        <taxon>Pentapetalae</taxon>
        <taxon>rosids</taxon>
        <taxon>fabids</taxon>
        <taxon>Rosales</taxon>
        <taxon>Moraceae</taxon>
        <taxon>Moreae</taxon>
        <taxon>Morus</taxon>
    </lineage>
</organism>
<gene>
    <name evidence="1" type="ORF">L484_017859</name>
</gene>
<evidence type="ECO:0000313" key="2">
    <source>
        <dbReference type="Proteomes" id="UP000030645"/>
    </source>
</evidence>
<sequence>MKKQAVEEGLGFQLILKPHTRRAQTPRNSLVNPLISFLDGSISECETLSTPSVSISVDEHPQVNAGSRATPQLLPVRLDSRRTETRHVASSCT</sequence>
<evidence type="ECO:0000313" key="1">
    <source>
        <dbReference type="EMBL" id="EXC19882.1"/>
    </source>
</evidence>
<proteinExistence type="predicted"/>
<protein>
    <submittedName>
        <fullName evidence="1">Uncharacterized protein</fullName>
    </submittedName>
</protein>